<proteinExistence type="predicted"/>
<dbReference type="Gene3D" id="3.10.450.240">
    <property type="match status" value="1"/>
</dbReference>
<feature type="domain" description="Tim44-like" evidence="2">
    <location>
        <begin position="85"/>
        <end position="231"/>
    </location>
</feature>
<dbReference type="InterPro" id="IPR016985">
    <property type="entry name" value="UCP031890_Tim44-rel"/>
</dbReference>
<evidence type="ECO:0000313" key="3">
    <source>
        <dbReference type="EMBL" id="MBH0237722.1"/>
    </source>
</evidence>
<dbReference type="InterPro" id="IPR032710">
    <property type="entry name" value="NTF2-like_dom_sf"/>
</dbReference>
<reference evidence="3" key="1">
    <citation type="submission" date="2020-12" db="EMBL/GenBank/DDBJ databases">
        <title>Methylobrevis albus sp. nov., isolated from fresh water lack sediment.</title>
        <authorList>
            <person name="Zou Q."/>
        </authorList>
    </citation>
    <scope>NUCLEOTIDE SEQUENCE</scope>
    <source>
        <strain evidence="3">L22</strain>
    </source>
</reference>
<evidence type="ECO:0000313" key="4">
    <source>
        <dbReference type="Proteomes" id="UP000631694"/>
    </source>
</evidence>
<dbReference type="InterPro" id="IPR007379">
    <property type="entry name" value="Tim44-like_dom"/>
</dbReference>
<keyword evidence="4" id="KW-1185">Reference proteome</keyword>
<feature type="region of interest" description="Disordered" evidence="1">
    <location>
        <begin position="31"/>
        <end position="78"/>
    </location>
</feature>
<comment type="caution">
    <text evidence="3">The sequence shown here is derived from an EMBL/GenBank/DDBJ whole genome shotgun (WGS) entry which is preliminary data.</text>
</comment>
<protein>
    <submittedName>
        <fullName evidence="3">Tim44 domain-containing protein</fullName>
    </submittedName>
</protein>
<accession>A0A931HZQ8</accession>
<dbReference type="PIRSF" id="PIRSF031890">
    <property type="entry name" value="UCP031890_transporter_Tim44"/>
    <property type="match status" value="1"/>
</dbReference>
<dbReference type="EMBL" id="JADZLT010000049">
    <property type="protein sequence ID" value="MBH0237722.1"/>
    <property type="molecule type" value="Genomic_DNA"/>
</dbReference>
<evidence type="ECO:0000259" key="2">
    <source>
        <dbReference type="SMART" id="SM00978"/>
    </source>
</evidence>
<dbReference type="SUPFAM" id="SSF54427">
    <property type="entry name" value="NTF2-like"/>
    <property type="match status" value="1"/>
</dbReference>
<dbReference type="Proteomes" id="UP000631694">
    <property type="component" value="Unassembled WGS sequence"/>
</dbReference>
<dbReference type="AlphaFoldDB" id="A0A931HZQ8"/>
<gene>
    <name evidence="3" type="ORF">I5731_07815</name>
</gene>
<feature type="compositionally biased region" description="Basic and acidic residues" evidence="1">
    <location>
        <begin position="31"/>
        <end position="47"/>
    </location>
</feature>
<dbReference type="SMART" id="SM00978">
    <property type="entry name" value="Tim44"/>
    <property type="match status" value="1"/>
</dbReference>
<sequence length="233" mass="25396">MNGFMDFTSLIFLVLAVAIFWRLRGVLGRRTGSERPPVDPFPKRDEAPAESNDNVVTLPRSGQRAPVQSEGSDRIDEMAPTGTALNKALKMLVSADANFEPDYFLTGASAAYEMIVTAFAAGDRAELKPLLSPEVYAGFVAAIDERERRGEKVESTFVGIDRAEITEAALKSGIAQVTVRFVSKLISVTRSPDGTVVDGDPTKVAEVTDVWTFAREIRSRDPNWKLIATEADA</sequence>
<organism evidence="3 4">
    <name type="scientific">Methylobrevis albus</name>
    <dbReference type="NCBI Taxonomy" id="2793297"/>
    <lineage>
        <taxon>Bacteria</taxon>
        <taxon>Pseudomonadati</taxon>
        <taxon>Pseudomonadota</taxon>
        <taxon>Alphaproteobacteria</taxon>
        <taxon>Hyphomicrobiales</taxon>
        <taxon>Pleomorphomonadaceae</taxon>
        <taxon>Methylobrevis</taxon>
    </lineage>
</organism>
<dbReference type="NCBIfam" id="NF033779">
    <property type="entry name" value="Tim44_TimA_adap"/>
    <property type="match status" value="1"/>
</dbReference>
<dbReference type="Pfam" id="PF04280">
    <property type="entry name" value="Tim44"/>
    <property type="match status" value="1"/>
</dbReference>
<evidence type="ECO:0000256" key="1">
    <source>
        <dbReference type="SAM" id="MobiDB-lite"/>
    </source>
</evidence>
<dbReference type="PANTHER" id="PTHR41542:SF1">
    <property type="entry name" value="BLL5807 PROTEIN"/>
    <property type="match status" value="1"/>
</dbReference>
<name>A0A931HZQ8_9HYPH</name>
<dbReference type="PANTHER" id="PTHR41542">
    <property type="entry name" value="BLL5807 PROTEIN"/>
    <property type="match status" value="1"/>
</dbReference>